<dbReference type="InterPro" id="IPR045768">
    <property type="entry name" value="SpoIIE_N"/>
</dbReference>
<dbReference type="PROSITE" id="PS51746">
    <property type="entry name" value="PPM_2"/>
    <property type="match status" value="1"/>
</dbReference>
<evidence type="ECO:0000259" key="3">
    <source>
        <dbReference type="PROSITE" id="PS51746"/>
    </source>
</evidence>
<organism evidence="4 5">
    <name type="scientific">Gottschalkia purinilytica</name>
    <name type="common">Clostridium purinilyticum</name>
    <dbReference type="NCBI Taxonomy" id="1503"/>
    <lineage>
        <taxon>Bacteria</taxon>
        <taxon>Bacillati</taxon>
        <taxon>Bacillota</taxon>
        <taxon>Tissierellia</taxon>
        <taxon>Tissierellales</taxon>
        <taxon>Gottschalkiaceae</taxon>
        <taxon>Gottschalkia</taxon>
    </lineage>
</organism>
<dbReference type="PANTHER" id="PTHR43156:SF2">
    <property type="entry name" value="STAGE II SPORULATION PROTEIN E"/>
    <property type="match status" value="1"/>
</dbReference>
<feature type="transmembrane region" description="Helical" evidence="2">
    <location>
        <begin position="269"/>
        <end position="287"/>
    </location>
</feature>
<feature type="transmembrane region" description="Helical" evidence="2">
    <location>
        <begin position="210"/>
        <end position="238"/>
    </location>
</feature>
<dbReference type="InterPro" id="IPR036457">
    <property type="entry name" value="PPM-type-like_dom_sf"/>
</dbReference>
<dbReference type="InterPro" id="IPR014221">
    <property type="entry name" value="SpoII_E"/>
</dbReference>
<feature type="transmembrane region" description="Helical" evidence="2">
    <location>
        <begin position="144"/>
        <end position="163"/>
    </location>
</feature>
<dbReference type="NCBIfam" id="TIGR02865">
    <property type="entry name" value="spore_II_E"/>
    <property type="match status" value="1"/>
</dbReference>
<dbReference type="PANTHER" id="PTHR43156">
    <property type="entry name" value="STAGE II SPORULATION PROTEIN E-RELATED"/>
    <property type="match status" value="1"/>
</dbReference>
<dbReference type="OrthoDB" id="9763774at2"/>
<comment type="caution">
    <text evidence="4">The sequence shown here is derived from an EMBL/GenBank/DDBJ whole genome shotgun (WGS) entry which is preliminary data.</text>
</comment>
<evidence type="ECO:0000313" key="4">
    <source>
        <dbReference type="EMBL" id="KNF07817.1"/>
    </source>
</evidence>
<dbReference type="AlphaFoldDB" id="A0A0L0W8P0"/>
<feature type="domain" description="PPM-type phosphatase" evidence="3">
    <location>
        <begin position="579"/>
        <end position="792"/>
    </location>
</feature>
<dbReference type="EC" id="3.1.3.16" evidence="4"/>
<proteinExistence type="predicted"/>
<feature type="transmembrane region" description="Helical" evidence="2">
    <location>
        <begin position="245"/>
        <end position="263"/>
    </location>
</feature>
<reference evidence="5" key="1">
    <citation type="submission" date="2015-07" db="EMBL/GenBank/DDBJ databases">
        <title>Draft genome sequence of the purine-degrading Gottschalkia purinilyticum DSM 1384 (formerly Clostridium purinilyticum).</title>
        <authorList>
            <person name="Poehlein A."/>
            <person name="Schiel-Bengelsdorf B."/>
            <person name="Bengelsdorf F.R."/>
            <person name="Daniel R."/>
            <person name="Duerre P."/>
        </authorList>
    </citation>
    <scope>NUCLEOTIDE SEQUENCE [LARGE SCALE GENOMIC DNA]</scope>
    <source>
        <strain evidence="5">DSM 1384</strain>
    </source>
</reference>
<dbReference type="STRING" id="1503.CLPU_12c00900"/>
<dbReference type="Proteomes" id="UP000037267">
    <property type="component" value="Unassembled WGS sequence"/>
</dbReference>
<keyword evidence="5" id="KW-1185">Reference proteome</keyword>
<dbReference type="InterPro" id="IPR001932">
    <property type="entry name" value="PPM-type_phosphatase-like_dom"/>
</dbReference>
<keyword evidence="1 4" id="KW-0378">Hydrolase</keyword>
<evidence type="ECO:0000256" key="1">
    <source>
        <dbReference type="ARBA" id="ARBA00022801"/>
    </source>
</evidence>
<dbReference type="Pfam" id="PF19732">
    <property type="entry name" value="SpoIIE_N"/>
    <property type="match status" value="1"/>
</dbReference>
<dbReference type="Pfam" id="PF07228">
    <property type="entry name" value="SpoIIE"/>
    <property type="match status" value="1"/>
</dbReference>
<accession>A0A0L0W8P0</accession>
<keyword evidence="2" id="KW-1133">Transmembrane helix</keyword>
<dbReference type="SUPFAM" id="SSF81606">
    <property type="entry name" value="PP2C-like"/>
    <property type="match status" value="1"/>
</dbReference>
<dbReference type="RefSeq" id="WP_050355940.1">
    <property type="nucleotide sequence ID" value="NZ_LGSS01000012.1"/>
</dbReference>
<dbReference type="EMBL" id="LGSS01000012">
    <property type="protein sequence ID" value="KNF07817.1"/>
    <property type="molecule type" value="Genomic_DNA"/>
</dbReference>
<keyword evidence="2" id="KW-0812">Transmembrane</keyword>
<feature type="transmembrane region" description="Helical" evidence="2">
    <location>
        <begin position="120"/>
        <end position="138"/>
    </location>
</feature>
<feature type="transmembrane region" description="Helical" evidence="2">
    <location>
        <begin position="92"/>
        <end position="108"/>
    </location>
</feature>
<dbReference type="SMART" id="SM00331">
    <property type="entry name" value="PP2C_SIG"/>
    <property type="match status" value="1"/>
</dbReference>
<dbReference type="GO" id="GO:0004722">
    <property type="term" value="F:protein serine/threonine phosphatase activity"/>
    <property type="evidence" value="ECO:0007669"/>
    <property type="project" value="UniProtKB-EC"/>
</dbReference>
<dbReference type="Gene3D" id="3.60.40.10">
    <property type="entry name" value="PPM-type phosphatase domain"/>
    <property type="match status" value="1"/>
</dbReference>
<feature type="transmembrane region" description="Helical" evidence="2">
    <location>
        <begin position="183"/>
        <end position="204"/>
    </location>
</feature>
<name>A0A0L0W8P0_GOTPU</name>
<sequence length="796" mass="89608">MINKLGILDANTKNERLRKDIFKNSKEFFSNLKLNSIFIHCIVLLLSRATVMENLTPFGIAFMTAYISKFSAMLSIPLMASIGVISVHGIKSIPYLGTIWFIFATYKVTRKKFENNTIKFALFGVATFIITKSIYILITDYFLYDILVTIFEGIITFTLTYIFSYSISTIKNEYNRVFTNEEIICGAIMLALAISGFNNLSLYGASIKNIVGVVLVILFSYNKGTSVGTTVGITVGVVTAMSNNNLPFVISVYGFGGLVSGLFKDLGKIGSSLGFFIGASIMSFYINGSLESVLKIKETLIGLIIFLLLSKILKAFNSKIIIGVSKSTQIEEAYSNRLKDITHKRLTEISQVFNELSATFQKASDKNVLVEQKDISKFVDTVVNDVCSNCSLCNFCWKADFYITYQDMFDIMNHIELKGNIDIRSLPQNFKKRCTKPDLIANKCNNLFETYKLNYKWENKILESRQLVSQQLEGVSKIIKDLANQIDNDVRFKQDVEGTIYTGLRNLGIDVLEVIVTETDDDDFEIFLDISSTCDRNKIKKISSIVSDLIGIELTSDKFYSNVNYEEEITKLKLVKGNRFGAITKVSRLDEGFNHVSGDSYTFGERQNNYFVALSDGMGMGYKANQESNITISLLEKFLEAGFDKEVALKTINSILVLKSTDEMLATIDMSILDLYRGKTQFIKIGSAPTFIKRKDRVDVINSHSLPVGILKDVDFQVYEEDLDDGDFIITMSDGILDANEFTDDKEKWMSDIILDIDTLNPQKMADKILDAAIDISESSKRDDMTVLVTKIWKRV</sequence>
<protein>
    <submittedName>
        <fullName evidence="4">Stage II sporulation protein E</fullName>
        <ecNumber evidence="4">3.1.3.16</ecNumber>
    </submittedName>
</protein>
<feature type="transmembrane region" description="Helical" evidence="2">
    <location>
        <begin position="299"/>
        <end position="316"/>
    </location>
</feature>
<keyword evidence="2" id="KW-0472">Membrane</keyword>
<gene>
    <name evidence="4" type="primary">spoIIE</name>
    <name evidence="4" type="ORF">CLPU_12c00900</name>
</gene>
<dbReference type="InterPro" id="IPR052016">
    <property type="entry name" value="Bact_Sigma-Reg"/>
</dbReference>
<evidence type="ECO:0000256" key="2">
    <source>
        <dbReference type="SAM" id="Phobius"/>
    </source>
</evidence>
<evidence type="ECO:0000313" key="5">
    <source>
        <dbReference type="Proteomes" id="UP000037267"/>
    </source>
</evidence>